<name>A0A929FZZ4_9PSEU</name>
<evidence type="ECO:0000313" key="4">
    <source>
        <dbReference type="EMBL" id="MBE9374272.1"/>
    </source>
</evidence>
<feature type="transmembrane region" description="Helical" evidence="2">
    <location>
        <begin position="72"/>
        <end position="97"/>
    </location>
</feature>
<proteinExistence type="predicted"/>
<feature type="transmembrane region" description="Helical" evidence="2">
    <location>
        <begin position="128"/>
        <end position="149"/>
    </location>
</feature>
<feature type="transmembrane region" description="Helical" evidence="2">
    <location>
        <begin position="156"/>
        <end position="173"/>
    </location>
</feature>
<feature type="region of interest" description="Disordered" evidence="1">
    <location>
        <begin position="555"/>
        <end position="605"/>
    </location>
</feature>
<gene>
    <name evidence="4" type="ORF">IQ251_07405</name>
</gene>
<dbReference type="PANTHER" id="PTHR42736">
    <property type="entry name" value="PROTEIN-GLUTAMINE GAMMA-GLUTAMYLTRANSFERASE"/>
    <property type="match status" value="1"/>
</dbReference>
<feature type="transmembrane region" description="Helical" evidence="2">
    <location>
        <begin position="33"/>
        <end position="51"/>
    </location>
</feature>
<feature type="compositionally biased region" description="Pro residues" evidence="1">
    <location>
        <begin position="562"/>
        <end position="590"/>
    </location>
</feature>
<dbReference type="Gene3D" id="3.10.620.30">
    <property type="match status" value="1"/>
</dbReference>
<evidence type="ECO:0000313" key="5">
    <source>
        <dbReference type="Proteomes" id="UP000598360"/>
    </source>
</evidence>
<evidence type="ECO:0000256" key="1">
    <source>
        <dbReference type="SAM" id="MobiDB-lite"/>
    </source>
</evidence>
<protein>
    <submittedName>
        <fullName evidence="4">Transglutaminase domain-containing protein</fullName>
    </submittedName>
</protein>
<organism evidence="4 5">
    <name type="scientific">Saccharopolyspora montiporae</name>
    <dbReference type="NCBI Taxonomy" id="2781240"/>
    <lineage>
        <taxon>Bacteria</taxon>
        <taxon>Bacillati</taxon>
        <taxon>Actinomycetota</taxon>
        <taxon>Actinomycetes</taxon>
        <taxon>Pseudonocardiales</taxon>
        <taxon>Pseudonocardiaceae</taxon>
        <taxon>Saccharopolyspora</taxon>
    </lineage>
</organism>
<keyword evidence="2" id="KW-1133">Transmembrane helix</keyword>
<feature type="domain" description="Transglutaminase-like" evidence="3">
    <location>
        <begin position="475"/>
        <end position="544"/>
    </location>
</feature>
<dbReference type="Pfam" id="PF01841">
    <property type="entry name" value="Transglut_core"/>
    <property type="match status" value="1"/>
</dbReference>
<feature type="transmembrane region" description="Helical" evidence="2">
    <location>
        <begin position="7"/>
        <end position="27"/>
    </location>
</feature>
<dbReference type="InterPro" id="IPR052901">
    <property type="entry name" value="Bact_TGase-like"/>
</dbReference>
<evidence type="ECO:0000256" key="2">
    <source>
        <dbReference type="SAM" id="Phobius"/>
    </source>
</evidence>
<evidence type="ECO:0000259" key="3">
    <source>
        <dbReference type="SMART" id="SM00460"/>
    </source>
</evidence>
<dbReference type="Proteomes" id="UP000598360">
    <property type="component" value="Unassembled WGS sequence"/>
</dbReference>
<dbReference type="Pfam" id="PF11992">
    <property type="entry name" value="TgpA_N"/>
    <property type="match status" value="1"/>
</dbReference>
<dbReference type="InterPro" id="IPR021878">
    <property type="entry name" value="TgpA_N"/>
</dbReference>
<comment type="caution">
    <text evidence="4">The sequence shown here is derived from an EMBL/GenBank/DDBJ whole genome shotgun (WGS) entry which is preliminary data.</text>
</comment>
<dbReference type="SUPFAM" id="SSF54001">
    <property type="entry name" value="Cysteine proteinases"/>
    <property type="match status" value="1"/>
</dbReference>
<keyword evidence="2" id="KW-0472">Membrane</keyword>
<feature type="compositionally biased region" description="Basic and acidic residues" evidence="1">
    <location>
        <begin position="595"/>
        <end position="604"/>
    </location>
</feature>
<keyword evidence="2" id="KW-0812">Transmembrane</keyword>
<feature type="transmembrane region" description="Helical" evidence="2">
    <location>
        <begin position="179"/>
        <end position="199"/>
    </location>
</feature>
<dbReference type="InterPro" id="IPR002931">
    <property type="entry name" value="Transglutaminase-like"/>
</dbReference>
<dbReference type="EMBL" id="JADEYC010000011">
    <property type="protein sequence ID" value="MBE9374272.1"/>
    <property type="molecule type" value="Genomic_DNA"/>
</dbReference>
<dbReference type="AlphaFoldDB" id="A0A929FZZ4"/>
<dbReference type="InterPro" id="IPR038765">
    <property type="entry name" value="Papain-like_cys_pep_sf"/>
</dbReference>
<dbReference type="PANTHER" id="PTHR42736:SF1">
    <property type="entry name" value="PROTEIN-GLUTAMINE GAMMA-GLUTAMYLTRANSFERASE"/>
    <property type="match status" value="1"/>
</dbReference>
<reference evidence="4" key="1">
    <citation type="submission" date="2020-10" db="EMBL/GenBank/DDBJ databases">
        <title>Diversity and distribution of actinomycetes associated with coral in the coast of Hainan.</title>
        <authorList>
            <person name="Li F."/>
        </authorList>
    </citation>
    <scope>NUCLEOTIDE SEQUENCE</scope>
    <source>
        <strain evidence="4">HNM0983</strain>
    </source>
</reference>
<feature type="transmembrane region" description="Helical" evidence="2">
    <location>
        <begin position="211"/>
        <end position="238"/>
    </location>
</feature>
<sequence length="749" mass="78666">MPVDVPVLRAAAAAVAVLGAGTAFAGVLADGRWFPPALLTVLVIAATGAAGRSIGRGRTTGRRGIALQRAAVVLAQLAALAAVLTALFAGSGVLGFLPGPAALAELGRLLAGAVDLVRTGTPPVAAEPALQCLVCVGLGVVAVIVDLVAAALASPAATGLVLLCVFAIPASLAREMLPWWSFLAGAAGFALLLSTGGPHRRWQRREPGGRVLRGLFSGAGAALAATAGVLALLSGVVFTGVGTEGRLPGSAGERLAGGTEGIGLQPFTSLRGQLNRDRVVDLFRVRGLEQETYLRAMTLRKFDPEKGWALDGLTQGVQADDELPLPEGTTVAGGPSTDVEIEPLGYRDPWLPVFGTPTAVGGIGPAWRYDPAAGIVFTQSDQDSAKYTQRFFLAQPSPQDLREAGGPAAIAPEYFETRGIPPQVADLAKRVTADAPTDFDKAAALNRFFTDPANGFRYDLSTAPATDQDALTDFLFHGKRGFCEQYASSMAIMLRSVGVPARVSVGFTPGYRDGADRVITTEDAHAWVEAYFPGWGWQTFDPTPLDDGRAALPEFLEDGQPAPDPQPGEPLPPEPSGQAPPPDPQEPAPEPVEQEPPRDDREQESAVWPGVVAGSVLLLAVLATPATARELRRRQLLRAVAAGGRGSASTAWRLLLDEYRDRGWDPAPSETARMISDSAVERFGLDDAGAEAVAAVRTAAEREWYGAPEDGDPQELAATVRRALEGLDRTAPRDLRARVLPRSLRHLDS</sequence>
<dbReference type="SMART" id="SM00460">
    <property type="entry name" value="TGc"/>
    <property type="match status" value="1"/>
</dbReference>
<keyword evidence="5" id="KW-1185">Reference proteome</keyword>
<accession>A0A929FZZ4</accession>